<keyword evidence="2" id="KW-0165">Cleavage on pair of basic residues</keyword>
<feature type="region of interest" description="Disordered" evidence="5">
    <location>
        <begin position="23"/>
        <end position="99"/>
    </location>
</feature>
<accession>A0AAV7XXE2</accession>
<feature type="signal peptide" evidence="6">
    <location>
        <begin position="1"/>
        <end position="22"/>
    </location>
</feature>
<feature type="region of interest" description="Disordered" evidence="5">
    <location>
        <begin position="163"/>
        <end position="233"/>
    </location>
</feature>
<feature type="compositionally biased region" description="Low complexity" evidence="5">
    <location>
        <begin position="76"/>
        <end position="92"/>
    </location>
</feature>
<feature type="domain" description="Insulin-like" evidence="7">
    <location>
        <begin position="106"/>
        <end position="161"/>
    </location>
</feature>
<dbReference type="AlphaFoldDB" id="A0AAV7XXE2"/>
<name>A0AAV7XXE2_9NEOP</name>
<keyword evidence="4" id="KW-1015">Disulfide bond</keyword>
<evidence type="ECO:0000259" key="7">
    <source>
        <dbReference type="SMART" id="SM00078"/>
    </source>
</evidence>
<feature type="compositionally biased region" description="Low complexity" evidence="5">
    <location>
        <begin position="199"/>
        <end position="224"/>
    </location>
</feature>
<evidence type="ECO:0000256" key="6">
    <source>
        <dbReference type="SAM" id="SignalP"/>
    </source>
</evidence>
<dbReference type="InterPro" id="IPR036438">
    <property type="entry name" value="Insulin-like_sf"/>
</dbReference>
<dbReference type="EMBL" id="JAPTSV010000003">
    <property type="protein sequence ID" value="KAJ1529697.1"/>
    <property type="molecule type" value="Genomic_DNA"/>
</dbReference>
<evidence type="ECO:0000313" key="9">
    <source>
        <dbReference type="Proteomes" id="UP001075354"/>
    </source>
</evidence>
<organism evidence="8 9">
    <name type="scientific">Megalurothrips usitatus</name>
    <name type="common">bean blossom thrips</name>
    <dbReference type="NCBI Taxonomy" id="439358"/>
    <lineage>
        <taxon>Eukaryota</taxon>
        <taxon>Metazoa</taxon>
        <taxon>Ecdysozoa</taxon>
        <taxon>Arthropoda</taxon>
        <taxon>Hexapoda</taxon>
        <taxon>Insecta</taxon>
        <taxon>Pterygota</taxon>
        <taxon>Neoptera</taxon>
        <taxon>Paraneoptera</taxon>
        <taxon>Thysanoptera</taxon>
        <taxon>Terebrantia</taxon>
        <taxon>Thripoidea</taxon>
        <taxon>Thripidae</taxon>
        <taxon>Megalurothrips</taxon>
    </lineage>
</organism>
<dbReference type="InterPro" id="IPR022352">
    <property type="entry name" value="Ins/IGF/rlx"/>
</dbReference>
<dbReference type="GO" id="GO:0008284">
    <property type="term" value="P:positive regulation of cell population proliferation"/>
    <property type="evidence" value="ECO:0007669"/>
    <property type="project" value="TreeGrafter"/>
</dbReference>
<dbReference type="PROSITE" id="PS00262">
    <property type="entry name" value="INSULIN"/>
    <property type="match status" value="1"/>
</dbReference>
<evidence type="ECO:0000256" key="4">
    <source>
        <dbReference type="ARBA" id="ARBA00023157"/>
    </source>
</evidence>
<reference evidence="8" key="1">
    <citation type="submission" date="2022-12" db="EMBL/GenBank/DDBJ databases">
        <title>Chromosome-level genome assembly of the bean flower thrips Megalurothrips usitatus.</title>
        <authorList>
            <person name="Ma L."/>
            <person name="Liu Q."/>
            <person name="Li H."/>
            <person name="Cai W."/>
        </authorList>
    </citation>
    <scope>NUCLEOTIDE SEQUENCE</scope>
    <source>
        <strain evidence="8">Cailab_2022a</strain>
    </source>
</reference>
<comment type="similarity">
    <text evidence="1">Belongs to the insulin family.</text>
</comment>
<dbReference type="GO" id="GO:0005615">
    <property type="term" value="C:extracellular space"/>
    <property type="evidence" value="ECO:0007669"/>
    <property type="project" value="TreeGrafter"/>
</dbReference>
<protein>
    <recommendedName>
        <fullName evidence="7">Insulin-like domain-containing protein</fullName>
    </recommendedName>
</protein>
<dbReference type="GO" id="GO:0051897">
    <property type="term" value="P:positive regulation of phosphatidylinositol 3-kinase/protein kinase B signal transduction"/>
    <property type="evidence" value="ECO:0007669"/>
    <property type="project" value="TreeGrafter"/>
</dbReference>
<keyword evidence="3 6" id="KW-0732">Signal</keyword>
<dbReference type="SMART" id="SM00078">
    <property type="entry name" value="IlGF"/>
    <property type="match status" value="1"/>
</dbReference>
<dbReference type="PANTHER" id="PTHR46845">
    <property type="entry name" value="INSULIN-LIKE GROWTH FACTOR I"/>
    <property type="match status" value="1"/>
</dbReference>
<evidence type="ECO:0000256" key="1">
    <source>
        <dbReference type="ARBA" id="ARBA00009034"/>
    </source>
</evidence>
<dbReference type="GO" id="GO:0048009">
    <property type="term" value="P:insulin-like growth factor receptor signaling pathway"/>
    <property type="evidence" value="ECO:0007669"/>
    <property type="project" value="TreeGrafter"/>
</dbReference>
<dbReference type="InterPro" id="IPR022353">
    <property type="entry name" value="Insulin_CS"/>
</dbReference>
<evidence type="ECO:0000256" key="5">
    <source>
        <dbReference type="SAM" id="MobiDB-lite"/>
    </source>
</evidence>
<dbReference type="PRINTS" id="PR00276">
    <property type="entry name" value="INSULINFAMLY"/>
</dbReference>
<evidence type="ECO:0000256" key="3">
    <source>
        <dbReference type="ARBA" id="ARBA00022729"/>
    </source>
</evidence>
<dbReference type="Gene3D" id="1.10.100.10">
    <property type="entry name" value="Insulin-like"/>
    <property type="match status" value="1"/>
</dbReference>
<dbReference type="PANTHER" id="PTHR46845:SF1">
    <property type="entry name" value="INSULIN-LIKE GROWTH FACTOR I"/>
    <property type="match status" value="1"/>
</dbReference>
<evidence type="ECO:0000313" key="8">
    <source>
        <dbReference type="EMBL" id="KAJ1529697.1"/>
    </source>
</evidence>
<gene>
    <name evidence="8" type="ORF">ONE63_006452</name>
</gene>
<proteinExistence type="inferred from homology"/>
<dbReference type="GO" id="GO:0008283">
    <property type="term" value="P:cell population proliferation"/>
    <property type="evidence" value="ECO:0007669"/>
    <property type="project" value="TreeGrafter"/>
</dbReference>
<dbReference type="GO" id="GO:0043066">
    <property type="term" value="P:negative regulation of apoptotic process"/>
    <property type="evidence" value="ECO:0007669"/>
    <property type="project" value="TreeGrafter"/>
</dbReference>
<evidence type="ECO:0000256" key="2">
    <source>
        <dbReference type="ARBA" id="ARBA00022685"/>
    </source>
</evidence>
<dbReference type="Proteomes" id="UP001075354">
    <property type="component" value="Chromosome 3"/>
</dbReference>
<sequence>MTTLRVVLGMLCALALLGGAMGRPHGPHGPHEPHGTADASAASATRPQPQHEEGLGNDLTARHHRHHHHGGGGSGPSAATSASGGSSGSPGRPRLRHHPLRGSERHYLCGSNLSDALRSLCSGRGYNSPDSYSGASRHRNGGSVTECCLVGCSMRELEQYCQPLKTPPSSSESESEEPADDMHSAPRTNDIRPAAPSSQQTQQGQQGQHGQQTQQDQQGQQGTGMPTVVGGSGTGAQVDVANLGSGMIRVGTLHRTYHIPIPAQRGRPATSFH</sequence>
<keyword evidence="9" id="KW-1185">Reference proteome</keyword>
<dbReference type="GO" id="GO:0005159">
    <property type="term" value="F:insulin-like growth factor receptor binding"/>
    <property type="evidence" value="ECO:0007669"/>
    <property type="project" value="TreeGrafter"/>
</dbReference>
<dbReference type="GO" id="GO:0005179">
    <property type="term" value="F:hormone activity"/>
    <property type="evidence" value="ECO:0007669"/>
    <property type="project" value="InterPro"/>
</dbReference>
<comment type="caution">
    <text evidence="8">The sequence shown here is derived from an EMBL/GenBank/DDBJ whole genome shotgun (WGS) entry which is preliminary data.</text>
</comment>
<feature type="chain" id="PRO_5043956032" description="Insulin-like domain-containing protein" evidence="6">
    <location>
        <begin position="23"/>
        <end position="273"/>
    </location>
</feature>
<dbReference type="SUPFAM" id="SSF56994">
    <property type="entry name" value="Insulin-like"/>
    <property type="match status" value="1"/>
</dbReference>
<dbReference type="InterPro" id="IPR016179">
    <property type="entry name" value="Insulin-like"/>
</dbReference>